<protein>
    <submittedName>
        <fullName evidence="1">Uncharacterized protein</fullName>
    </submittedName>
</protein>
<comment type="caution">
    <text evidence="1">The sequence shown here is derived from an EMBL/GenBank/DDBJ whole genome shotgun (WGS) entry which is preliminary data.</text>
</comment>
<dbReference type="AlphaFoldDB" id="A0A1T3NW96"/>
<dbReference type="EMBL" id="MWQN01000001">
    <property type="protein sequence ID" value="OPC81045.1"/>
    <property type="molecule type" value="Genomic_DNA"/>
</dbReference>
<name>A0A1T3NW96_9ACTN</name>
<accession>A0A1T3NW96</accession>
<gene>
    <name evidence="1" type="ORF">B4N89_08875</name>
</gene>
<evidence type="ECO:0000313" key="1">
    <source>
        <dbReference type="EMBL" id="OPC81045.1"/>
    </source>
</evidence>
<evidence type="ECO:0000313" key="2">
    <source>
        <dbReference type="Proteomes" id="UP000190037"/>
    </source>
</evidence>
<dbReference type="Proteomes" id="UP000190037">
    <property type="component" value="Unassembled WGS sequence"/>
</dbReference>
<dbReference type="STRING" id="159449.B4N89_08875"/>
<proteinExistence type="predicted"/>
<dbReference type="OrthoDB" id="9880006at2"/>
<dbReference type="RefSeq" id="WP_078975351.1">
    <property type="nucleotide sequence ID" value="NZ_MWQN01000001.1"/>
</dbReference>
<keyword evidence="2" id="KW-1185">Reference proteome</keyword>
<reference evidence="1 2" key="1">
    <citation type="submission" date="2017-03" db="EMBL/GenBank/DDBJ databases">
        <title>Draft genome sequence of Streptomyces scabrisporus NF3, endophyte isolated from Amphipterygium adstringens.</title>
        <authorList>
            <person name="Vazquez M."/>
            <person name="Ceapa C.D."/>
            <person name="Rodriguez Luna D."/>
            <person name="Sanchez Esquivel S."/>
        </authorList>
    </citation>
    <scope>NUCLEOTIDE SEQUENCE [LARGE SCALE GENOMIC DNA]</scope>
    <source>
        <strain evidence="1 2">NF3</strain>
    </source>
</reference>
<sequence length="80" mass="9348">MPNPPRCALHQDVWEIQQPLTYDHRSTEPDPKGRGPLRRLVAYATASVLSMRLWLDRFLPGGPRYGRVYGRPRRRPRVPD</sequence>
<organism evidence="1 2">
    <name type="scientific">Embleya scabrispora</name>
    <dbReference type="NCBI Taxonomy" id="159449"/>
    <lineage>
        <taxon>Bacteria</taxon>
        <taxon>Bacillati</taxon>
        <taxon>Actinomycetota</taxon>
        <taxon>Actinomycetes</taxon>
        <taxon>Kitasatosporales</taxon>
        <taxon>Streptomycetaceae</taxon>
        <taxon>Embleya</taxon>
    </lineage>
</organism>